<dbReference type="PANTHER" id="PTHR47591:SF13">
    <property type="entry name" value="OS02G0293900 PROTEIN"/>
    <property type="match status" value="1"/>
</dbReference>
<name>A0A2I0V7N9_9ASPA</name>
<dbReference type="Pfam" id="PF13912">
    <property type="entry name" value="zf-C2H2_6"/>
    <property type="match status" value="1"/>
</dbReference>
<dbReference type="PANTHER" id="PTHR47591">
    <property type="entry name" value="ZINC FINGER PROTEIN ZAT2-RELATED"/>
    <property type="match status" value="1"/>
</dbReference>
<evidence type="ECO:0000313" key="4">
    <source>
        <dbReference type="EMBL" id="PKU59418.1"/>
    </source>
</evidence>
<keyword evidence="1" id="KW-0479">Metal-binding</keyword>
<reference evidence="4 5" key="1">
    <citation type="journal article" date="2016" name="Sci. Rep.">
        <title>The Dendrobium catenatum Lindl. genome sequence provides insights into polysaccharide synthase, floral development and adaptive evolution.</title>
        <authorList>
            <person name="Zhang G.Q."/>
            <person name="Xu Q."/>
            <person name="Bian C."/>
            <person name="Tsai W.C."/>
            <person name="Yeh C.M."/>
            <person name="Liu K.W."/>
            <person name="Yoshida K."/>
            <person name="Zhang L.S."/>
            <person name="Chang S.B."/>
            <person name="Chen F."/>
            <person name="Shi Y."/>
            <person name="Su Y.Y."/>
            <person name="Zhang Y.Q."/>
            <person name="Chen L.J."/>
            <person name="Yin Y."/>
            <person name="Lin M."/>
            <person name="Huang H."/>
            <person name="Deng H."/>
            <person name="Wang Z.W."/>
            <person name="Zhu S.L."/>
            <person name="Zhao X."/>
            <person name="Deng C."/>
            <person name="Niu S.C."/>
            <person name="Huang J."/>
            <person name="Wang M."/>
            <person name="Liu G.H."/>
            <person name="Yang H.J."/>
            <person name="Xiao X.J."/>
            <person name="Hsiao Y.Y."/>
            <person name="Wu W.L."/>
            <person name="Chen Y.Y."/>
            <person name="Mitsuda N."/>
            <person name="Ohme-Takagi M."/>
            <person name="Luo Y.B."/>
            <person name="Van de Peer Y."/>
            <person name="Liu Z.J."/>
        </authorList>
    </citation>
    <scope>NUCLEOTIDE SEQUENCE [LARGE SCALE GENOMIC DNA]</scope>
    <source>
        <tissue evidence="4">The whole plant</tissue>
    </source>
</reference>
<feature type="region of interest" description="Disordered" evidence="2">
    <location>
        <begin position="1"/>
        <end position="58"/>
    </location>
</feature>
<dbReference type="SUPFAM" id="SSF57667">
    <property type="entry name" value="beta-beta-alpha zinc fingers"/>
    <property type="match status" value="1"/>
</dbReference>
<dbReference type="AlphaFoldDB" id="A0A2I0V7N9"/>
<keyword evidence="1" id="KW-0863">Zinc-finger</keyword>
<dbReference type="EMBL" id="KZ504112">
    <property type="protein sequence ID" value="PKU59418.1"/>
    <property type="molecule type" value="Genomic_DNA"/>
</dbReference>
<dbReference type="Proteomes" id="UP000233837">
    <property type="component" value="Unassembled WGS sequence"/>
</dbReference>
<feature type="domain" description="C2H2-type" evidence="3">
    <location>
        <begin position="61"/>
        <end position="83"/>
    </location>
</feature>
<keyword evidence="1" id="KW-0862">Zinc</keyword>
<sequence>MSSSNTPSLPPALPLSPSLPHPLLPPRYHSHRFRPPQPPAGATKPRGRRKPEFSSLPKAIPPCTECGKHFSSLKALFGHMRCHPERGWRGINPPPRPPRAHFTDEEYQVASTLLLLANGPPPETSSGELGGAEIIHSLSSSFDGSIKSEKQKSFPNQFSPSSSSCFCSQDDRLLDLNLPPPLENGEDAEGEISPVLELKLGI</sequence>
<reference evidence="4 5" key="2">
    <citation type="journal article" date="2017" name="Nature">
        <title>The Apostasia genome and the evolution of orchids.</title>
        <authorList>
            <person name="Zhang G.Q."/>
            <person name="Liu K.W."/>
            <person name="Li Z."/>
            <person name="Lohaus R."/>
            <person name="Hsiao Y.Y."/>
            <person name="Niu S.C."/>
            <person name="Wang J.Y."/>
            <person name="Lin Y.C."/>
            <person name="Xu Q."/>
            <person name="Chen L.J."/>
            <person name="Yoshida K."/>
            <person name="Fujiwara S."/>
            <person name="Wang Z.W."/>
            <person name="Zhang Y.Q."/>
            <person name="Mitsuda N."/>
            <person name="Wang M."/>
            <person name="Liu G.H."/>
            <person name="Pecoraro L."/>
            <person name="Huang H.X."/>
            <person name="Xiao X.J."/>
            <person name="Lin M."/>
            <person name="Wu X.Y."/>
            <person name="Wu W.L."/>
            <person name="Chen Y.Y."/>
            <person name="Chang S.B."/>
            <person name="Sakamoto S."/>
            <person name="Ohme-Takagi M."/>
            <person name="Yagi M."/>
            <person name="Zeng S.J."/>
            <person name="Shen C.Y."/>
            <person name="Yeh C.M."/>
            <person name="Luo Y.B."/>
            <person name="Tsai W.C."/>
            <person name="Van de Peer Y."/>
            <person name="Liu Z.J."/>
        </authorList>
    </citation>
    <scope>NUCLEOTIDE SEQUENCE [LARGE SCALE GENOMIC DNA]</scope>
    <source>
        <tissue evidence="4">The whole plant</tissue>
    </source>
</reference>
<dbReference type="GO" id="GO:0008270">
    <property type="term" value="F:zinc ion binding"/>
    <property type="evidence" value="ECO:0007669"/>
    <property type="project" value="UniProtKB-KW"/>
</dbReference>
<dbReference type="InterPro" id="IPR013087">
    <property type="entry name" value="Znf_C2H2_type"/>
</dbReference>
<proteinExistence type="predicted"/>
<protein>
    <submittedName>
        <fullName evidence="4">Zinc finger protein ZAT3</fullName>
    </submittedName>
</protein>
<evidence type="ECO:0000259" key="3">
    <source>
        <dbReference type="PROSITE" id="PS50157"/>
    </source>
</evidence>
<evidence type="ECO:0000256" key="2">
    <source>
        <dbReference type="SAM" id="MobiDB-lite"/>
    </source>
</evidence>
<dbReference type="STRING" id="906689.A0A2I0V7N9"/>
<gene>
    <name evidence="4" type="primary">ZAT3</name>
    <name evidence="4" type="ORF">MA16_Dca012746</name>
</gene>
<dbReference type="PROSITE" id="PS50157">
    <property type="entry name" value="ZINC_FINGER_C2H2_2"/>
    <property type="match status" value="1"/>
</dbReference>
<accession>A0A2I0V7N9</accession>
<dbReference type="PROSITE" id="PS00028">
    <property type="entry name" value="ZINC_FINGER_C2H2_1"/>
    <property type="match status" value="1"/>
</dbReference>
<keyword evidence="5" id="KW-1185">Reference proteome</keyword>
<evidence type="ECO:0000313" key="5">
    <source>
        <dbReference type="Proteomes" id="UP000233837"/>
    </source>
</evidence>
<organism evidence="4 5">
    <name type="scientific">Dendrobium catenatum</name>
    <dbReference type="NCBI Taxonomy" id="906689"/>
    <lineage>
        <taxon>Eukaryota</taxon>
        <taxon>Viridiplantae</taxon>
        <taxon>Streptophyta</taxon>
        <taxon>Embryophyta</taxon>
        <taxon>Tracheophyta</taxon>
        <taxon>Spermatophyta</taxon>
        <taxon>Magnoliopsida</taxon>
        <taxon>Liliopsida</taxon>
        <taxon>Asparagales</taxon>
        <taxon>Orchidaceae</taxon>
        <taxon>Epidendroideae</taxon>
        <taxon>Malaxideae</taxon>
        <taxon>Dendrobiinae</taxon>
        <taxon>Dendrobium</taxon>
    </lineage>
</organism>
<feature type="compositionally biased region" description="Pro residues" evidence="2">
    <location>
        <begin position="8"/>
        <end position="25"/>
    </location>
</feature>
<dbReference type="InterPro" id="IPR036236">
    <property type="entry name" value="Znf_C2H2_sf"/>
</dbReference>
<evidence type="ECO:0000256" key="1">
    <source>
        <dbReference type="PROSITE-ProRule" id="PRU00042"/>
    </source>
</evidence>